<dbReference type="InterPro" id="IPR002514">
    <property type="entry name" value="Transposase_8"/>
</dbReference>
<reference evidence="2 3" key="1">
    <citation type="submission" date="2024-09" db="EMBL/GenBank/DDBJ databases">
        <authorList>
            <person name="Sun Q."/>
            <person name="Mori K."/>
        </authorList>
    </citation>
    <scope>NUCLEOTIDE SEQUENCE [LARGE SCALE GENOMIC DNA]</scope>
    <source>
        <strain evidence="2 3">JCM 13503</strain>
    </source>
</reference>
<comment type="caution">
    <text evidence="2">The sequence shown here is derived from an EMBL/GenBank/DDBJ whole genome shotgun (WGS) entry which is preliminary data.</text>
</comment>
<dbReference type="Gene3D" id="1.10.10.60">
    <property type="entry name" value="Homeodomain-like"/>
    <property type="match status" value="1"/>
</dbReference>
<name>A0ABV6B4G1_9DEIO</name>
<gene>
    <name evidence="2" type="ORF">ACFFLM_15070</name>
</gene>
<organism evidence="2 3">
    <name type="scientific">Deinococcus oregonensis</name>
    <dbReference type="NCBI Taxonomy" id="1805970"/>
    <lineage>
        <taxon>Bacteria</taxon>
        <taxon>Thermotogati</taxon>
        <taxon>Deinococcota</taxon>
        <taxon>Deinococci</taxon>
        <taxon>Deinococcales</taxon>
        <taxon>Deinococcaceae</taxon>
        <taxon>Deinococcus</taxon>
    </lineage>
</organism>
<dbReference type="EMBL" id="JBHLYR010000045">
    <property type="protein sequence ID" value="MFB9993293.1"/>
    <property type="molecule type" value="Genomic_DNA"/>
</dbReference>
<proteinExistence type="predicted"/>
<dbReference type="InterPro" id="IPR009057">
    <property type="entry name" value="Homeodomain-like_sf"/>
</dbReference>
<evidence type="ECO:0000313" key="2">
    <source>
        <dbReference type="EMBL" id="MFB9993293.1"/>
    </source>
</evidence>
<dbReference type="Pfam" id="PF01527">
    <property type="entry name" value="HTH_Tnp_1"/>
    <property type="match status" value="1"/>
</dbReference>
<evidence type="ECO:0000313" key="3">
    <source>
        <dbReference type="Proteomes" id="UP001589733"/>
    </source>
</evidence>
<protein>
    <submittedName>
        <fullName evidence="2">Transposase</fullName>
    </submittedName>
</protein>
<keyword evidence="1" id="KW-0175">Coiled coil</keyword>
<dbReference type="SUPFAM" id="SSF46689">
    <property type="entry name" value="Homeodomain-like"/>
    <property type="match status" value="1"/>
</dbReference>
<keyword evidence="3" id="KW-1185">Reference proteome</keyword>
<feature type="coiled-coil region" evidence="1">
    <location>
        <begin position="48"/>
        <end position="75"/>
    </location>
</feature>
<accession>A0ABV6B4G1</accession>
<dbReference type="Proteomes" id="UP001589733">
    <property type="component" value="Unassembled WGS sequence"/>
</dbReference>
<evidence type="ECO:0000256" key="1">
    <source>
        <dbReference type="SAM" id="Coils"/>
    </source>
</evidence>
<dbReference type="RefSeq" id="WP_380011823.1">
    <property type="nucleotide sequence ID" value="NZ_JBHLYR010000045.1"/>
</dbReference>
<sequence>MRLANEPDQSFVQVAKNLGISGPWLHRWARKLSSQGQMAFPGHGKVGLTTEQSEMKRLQRELDIARQERDVLKKAVACLGQNGRA</sequence>